<gene>
    <name evidence="1" type="ORF">Tco_0908752</name>
</gene>
<evidence type="ECO:0000313" key="1">
    <source>
        <dbReference type="EMBL" id="GJT28477.1"/>
    </source>
</evidence>
<dbReference type="EMBL" id="BQNB010014463">
    <property type="protein sequence ID" value="GJT28477.1"/>
    <property type="molecule type" value="Genomic_DNA"/>
</dbReference>
<accession>A0ABQ5CQ49</accession>
<sequence length="139" mass="15264">MLWRYEARNPNSPNLEVVQKNIKAIKDVIENESHLILEIRLGLMILEEEDERKLEIVVAMVEEEDPYLEEGEVGEVENKSLIGSMLVAKGEECLESWVGAGGGEVKGCGVDFGVTKSLLGEIFRESGGEEFVVVDGGAV</sequence>
<proteinExistence type="predicted"/>
<evidence type="ECO:0000313" key="2">
    <source>
        <dbReference type="Proteomes" id="UP001151760"/>
    </source>
</evidence>
<name>A0ABQ5CQ49_9ASTR</name>
<comment type="caution">
    <text evidence="1">The sequence shown here is derived from an EMBL/GenBank/DDBJ whole genome shotgun (WGS) entry which is preliminary data.</text>
</comment>
<reference evidence="1" key="1">
    <citation type="journal article" date="2022" name="Int. J. Mol. Sci.">
        <title>Draft Genome of Tanacetum Coccineum: Genomic Comparison of Closely Related Tanacetum-Family Plants.</title>
        <authorList>
            <person name="Yamashiro T."/>
            <person name="Shiraishi A."/>
            <person name="Nakayama K."/>
            <person name="Satake H."/>
        </authorList>
    </citation>
    <scope>NUCLEOTIDE SEQUENCE</scope>
</reference>
<reference evidence="1" key="2">
    <citation type="submission" date="2022-01" db="EMBL/GenBank/DDBJ databases">
        <authorList>
            <person name="Yamashiro T."/>
            <person name="Shiraishi A."/>
            <person name="Satake H."/>
            <person name="Nakayama K."/>
        </authorList>
    </citation>
    <scope>NUCLEOTIDE SEQUENCE</scope>
</reference>
<organism evidence="1 2">
    <name type="scientific">Tanacetum coccineum</name>
    <dbReference type="NCBI Taxonomy" id="301880"/>
    <lineage>
        <taxon>Eukaryota</taxon>
        <taxon>Viridiplantae</taxon>
        <taxon>Streptophyta</taxon>
        <taxon>Embryophyta</taxon>
        <taxon>Tracheophyta</taxon>
        <taxon>Spermatophyta</taxon>
        <taxon>Magnoliopsida</taxon>
        <taxon>eudicotyledons</taxon>
        <taxon>Gunneridae</taxon>
        <taxon>Pentapetalae</taxon>
        <taxon>asterids</taxon>
        <taxon>campanulids</taxon>
        <taxon>Asterales</taxon>
        <taxon>Asteraceae</taxon>
        <taxon>Asteroideae</taxon>
        <taxon>Anthemideae</taxon>
        <taxon>Anthemidinae</taxon>
        <taxon>Tanacetum</taxon>
    </lineage>
</organism>
<dbReference type="Proteomes" id="UP001151760">
    <property type="component" value="Unassembled WGS sequence"/>
</dbReference>
<protein>
    <submittedName>
        <fullName evidence="1">Uncharacterized protein</fullName>
    </submittedName>
</protein>
<keyword evidence="2" id="KW-1185">Reference proteome</keyword>